<reference evidence="2" key="3">
    <citation type="submission" date="2025-09" db="UniProtKB">
        <authorList>
            <consortium name="Ensembl"/>
        </authorList>
    </citation>
    <scope>IDENTIFICATION</scope>
</reference>
<organism evidence="2 3">
    <name type="scientific">Theropithecus gelada</name>
    <name type="common">Gelada baboon</name>
    <dbReference type="NCBI Taxonomy" id="9565"/>
    <lineage>
        <taxon>Eukaryota</taxon>
        <taxon>Metazoa</taxon>
        <taxon>Chordata</taxon>
        <taxon>Craniata</taxon>
        <taxon>Vertebrata</taxon>
        <taxon>Euteleostomi</taxon>
        <taxon>Mammalia</taxon>
        <taxon>Eutheria</taxon>
        <taxon>Euarchontoglires</taxon>
        <taxon>Primates</taxon>
        <taxon>Haplorrhini</taxon>
        <taxon>Catarrhini</taxon>
        <taxon>Cercopithecidae</taxon>
        <taxon>Cercopithecinae</taxon>
        <taxon>Theropithecus</taxon>
    </lineage>
</organism>
<evidence type="ECO:0000313" key="2">
    <source>
        <dbReference type="Ensembl" id="ENSTGEP00000022046.1"/>
    </source>
</evidence>
<keyword evidence="3" id="KW-1185">Reference proteome</keyword>
<evidence type="ECO:0000256" key="1">
    <source>
        <dbReference type="SAM" id="MobiDB-lite"/>
    </source>
</evidence>
<dbReference type="AlphaFoldDB" id="A0A8D2FKK6"/>
<accession>A0A8D2FKK6</accession>
<name>A0A8D2FKK6_THEGE</name>
<feature type="region of interest" description="Disordered" evidence="1">
    <location>
        <begin position="32"/>
        <end position="122"/>
    </location>
</feature>
<reference evidence="2" key="1">
    <citation type="submission" date="2018-05" db="EMBL/GenBank/DDBJ databases">
        <title>Whole genome of Theropithecus gelada.</title>
        <authorList>
            <person name="Chiou K.L."/>
            <person name="Snyder-Mackler N."/>
        </authorList>
    </citation>
    <scope>NUCLEOTIDE SEQUENCE [LARGE SCALE GENOMIC DNA]</scope>
</reference>
<feature type="compositionally biased region" description="Basic and acidic residues" evidence="1">
    <location>
        <begin position="112"/>
        <end position="122"/>
    </location>
</feature>
<dbReference type="Ensembl" id="ENSTGET00000026304.1">
    <property type="protein sequence ID" value="ENSTGEP00000022046.1"/>
    <property type="gene ID" value="ENSTGEG00000017817.1"/>
</dbReference>
<evidence type="ECO:0000313" key="3">
    <source>
        <dbReference type="Proteomes" id="UP000694411"/>
    </source>
</evidence>
<proteinExistence type="predicted"/>
<protein>
    <submittedName>
        <fullName evidence="2">Uncharacterized protein</fullName>
    </submittedName>
</protein>
<sequence>IHHDSCPLDSEVYVGNLRNNGKKTKLEQALGYYGPLRSVSRNRGPPASWGPHPRDDYRRRSLPLCCRSPRRRSFSHSQSRFLSRNRRRERPLSWERNHKLSRSYSRSHSRSRSNERKYKTSLQEKRCTGNYFI</sequence>
<dbReference type="Proteomes" id="UP000694411">
    <property type="component" value="Chromosome 3"/>
</dbReference>
<reference evidence="2" key="2">
    <citation type="submission" date="2025-08" db="UniProtKB">
        <authorList>
            <consortium name="Ensembl"/>
        </authorList>
    </citation>
    <scope>IDENTIFICATION</scope>
</reference>
<feature type="compositionally biased region" description="Basic residues" evidence="1">
    <location>
        <begin position="99"/>
        <end position="111"/>
    </location>
</feature>